<name>A0A942T989_9BACI</name>
<protein>
    <submittedName>
        <fullName evidence="2">Helix-turn-helix domain-containing protein</fullName>
    </submittedName>
</protein>
<dbReference type="PANTHER" id="PTHR35010">
    <property type="entry name" value="BLL4672 PROTEIN-RELATED"/>
    <property type="match status" value="1"/>
</dbReference>
<sequence length="287" mass="32192">MSTMDRAALADFLRRRRELLRPEDVGLGAGARRRTPGLRREEVASLVGMSVDYYTRLEQQRGPQPSEQMVAAIARALRCSLDERDHLFHLSGHNAPVRARRADHVEPAILRVLDRLDDTPAIVVNDLGETLVENRLGAALLGSTTGLPGNDRYQPWRWFTTHAERAKYAPEEHDRLARAQVASLRAAVGAAGPGDRRAQELVADLERASAEFRELWALHEVRTRWEDHKTFVHPELGRITVDCQVLHTDNRAQALLLFTAPPGSEDAEKLELLAVLGQQRFADDSSR</sequence>
<dbReference type="Pfam" id="PF17765">
    <property type="entry name" value="MLTR_LBD"/>
    <property type="match status" value="1"/>
</dbReference>
<dbReference type="InterPro" id="IPR001387">
    <property type="entry name" value="Cro/C1-type_HTH"/>
</dbReference>
<dbReference type="InterPro" id="IPR010982">
    <property type="entry name" value="Lambda_DNA-bd_dom_sf"/>
</dbReference>
<organism evidence="2">
    <name type="scientific">Neobacillus citreus</name>
    <dbReference type="NCBI Taxonomy" id="2833578"/>
    <lineage>
        <taxon>Bacteria</taxon>
        <taxon>Bacillati</taxon>
        <taxon>Bacillota</taxon>
        <taxon>Bacilli</taxon>
        <taxon>Bacillales</taxon>
        <taxon>Bacillaceae</taxon>
        <taxon>Neobacillus</taxon>
    </lineage>
</organism>
<reference evidence="2" key="1">
    <citation type="submission" date="2021-05" db="EMBL/GenBank/DDBJ databases">
        <title>Novel Bacillus species.</title>
        <authorList>
            <person name="Liu G."/>
        </authorList>
    </citation>
    <scope>NUCLEOTIDE SEQUENCE</scope>
    <source>
        <strain evidence="2">FJAT-50051</strain>
    </source>
</reference>
<proteinExistence type="predicted"/>
<dbReference type="GO" id="GO:0003677">
    <property type="term" value="F:DNA binding"/>
    <property type="evidence" value="ECO:0007669"/>
    <property type="project" value="InterPro"/>
</dbReference>
<accession>A0A942T989</accession>
<dbReference type="SMART" id="SM00530">
    <property type="entry name" value="HTH_XRE"/>
    <property type="match status" value="1"/>
</dbReference>
<dbReference type="CDD" id="cd00093">
    <property type="entry name" value="HTH_XRE"/>
    <property type="match status" value="1"/>
</dbReference>
<dbReference type="PROSITE" id="PS50943">
    <property type="entry name" value="HTH_CROC1"/>
    <property type="match status" value="1"/>
</dbReference>
<dbReference type="Pfam" id="PF13560">
    <property type="entry name" value="HTH_31"/>
    <property type="match status" value="1"/>
</dbReference>
<evidence type="ECO:0000313" key="2">
    <source>
        <dbReference type="EMBL" id="MBS4187483.1"/>
    </source>
</evidence>
<dbReference type="InterPro" id="IPR041413">
    <property type="entry name" value="MLTR_LBD"/>
</dbReference>
<dbReference type="AlphaFoldDB" id="A0A942T989"/>
<dbReference type="SUPFAM" id="SSF47413">
    <property type="entry name" value="lambda repressor-like DNA-binding domains"/>
    <property type="match status" value="1"/>
</dbReference>
<feature type="domain" description="HTH cro/C1-type" evidence="1">
    <location>
        <begin position="37"/>
        <end position="84"/>
    </location>
</feature>
<comment type="caution">
    <text evidence="2">The sequence shown here is derived from an EMBL/GenBank/DDBJ whole genome shotgun (WGS) entry which is preliminary data.</text>
</comment>
<dbReference type="EMBL" id="JAGYPE010000008">
    <property type="protein sequence ID" value="MBS4187483.1"/>
    <property type="molecule type" value="Genomic_DNA"/>
</dbReference>
<dbReference type="Gene3D" id="1.10.260.40">
    <property type="entry name" value="lambda repressor-like DNA-binding domains"/>
    <property type="match status" value="1"/>
</dbReference>
<dbReference type="Gene3D" id="3.30.450.180">
    <property type="match status" value="1"/>
</dbReference>
<dbReference type="PANTHER" id="PTHR35010:SF2">
    <property type="entry name" value="BLL4672 PROTEIN"/>
    <property type="match status" value="1"/>
</dbReference>
<gene>
    <name evidence="2" type="ORF">KHB02_39610</name>
</gene>
<evidence type="ECO:0000259" key="1">
    <source>
        <dbReference type="PROSITE" id="PS50943"/>
    </source>
</evidence>